<keyword evidence="2" id="KW-1133">Transmembrane helix</keyword>
<dbReference type="SMART" id="SM00261">
    <property type="entry name" value="FU"/>
    <property type="match status" value="15"/>
</dbReference>
<dbReference type="AlphaFoldDB" id="A0A058Z3P4"/>
<feature type="domain" description="EGF-like" evidence="4">
    <location>
        <begin position="196"/>
        <end position="238"/>
    </location>
</feature>
<feature type="chain" id="PRO_5001566630" description="EGF-like domain-containing protein" evidence="3">
    <location>
        <begin position="34"/>
        <end position="1057"/>
    </location>
</feature>
<feature type="domain" description="EGF-like" evidence="4">
    <location>
        <begin position="99"/>
        <end position="141"/>
    </location>
</feature>
<sequence length="1057" mass="107457">MAVPSPPCRPPRALLLLVLLLAGLLLLAPPVRPACEGTLCEGAFYLAPDCACTPCPSGCTSCTAPKSTDQPAPCTACSLGHFHDTSAGACLPCHRSCAACTSASRSEFECAACFAPNVLFNGHCVPACPPGTALAPGRQCLPCSGGGHCAACHHLDTGSEGEATICDACQPGWYTDEPDEHGHQPPCTRCHVSCATCAGLGPTACTSCVDGLLLDPATGRCGRRCPEGTSPTEAAECVACPAGCLACLEPGTPQATCTGCLDGWFAAPLAPGLFGVACDPCPEDCLTCSSGAECDRCTVGRRLLLGDFSCAPEGDACPAAGHAPSPPESPLCPACHPLCDTCSGPGPGDCLSCRAGLLPASSSITGPSFEGEDPAACHSPCGPFLASPPSPDSASSDSQAPAPCSASCASASCEVCTGPLPGQCLRCRGDVAAGVAPAAPYLWQGDCREACPEGTAPGPAGVCLACHPTCAECTGQQETQCTRCIGGLSLDPAAGMCRRRCLDGTVAIDSEDPRVGAQCQPCRAAGCAACPPADLDACLRCAGGLLLHPPGAGGPCQAGPCPEGYFTLSGRCEPCAAGCRQCSGPEVDRCDLCTDGRAPSPGATCPDGNRPGACLEGYFPQGDACAPCASTCATCDGPSGRQCTGCAPGLLLQEGQCRARCAAGTFHPVSPGPGDGSSHAADCLPCDTNACLECEDFADRCTACHEPLLLHASLGTCVEACPEDGTRLDAPHGRRCVSCDPSCRTCRLNPDYQGGGLEEDPDGPPAELCLVCHEAFELIDGSCHSRCRDGFYISSLDDRGSPVCAACPHLCSTCARNPNTSSPTAICVTCLSDLLLHGGSCVQSCPPVGFVEDTEGRSCVPCQDRLCDRCDPPDGTNCQRCILNAFLHEGVGCVESCPAGFFGSSPEGAPGVCLSCAEGCLQCSGRRTDQCTKWNEERELYWRTMVIGVSVGCSILLCLMLGTVVVYLTLRQRRRAAKAAAAGALEAAVAPVSGETSPTPEASAHEPSSSSSGEPSGLSELAATAAPPPEHQPPVEMDHSSQALHVDSSDSTHSTRE</sequence>
<keyword evidence="3" id="KW-0732">Signal</keyword>
<keyword evidence="2" id="KW-0812">Transmembrane</keyword>
<dbReference type="InterPro" id="IPR006212">
    <property type="entry name" value="Furin_repeat"/>
</dbReference>
<feature type="transmembrane region" description="Helical" evidence="2">
    <location>
        <begin position="940"/>
        <end position="968"/>
    </location>
</feature>
<dbReference type="SMART" id="SM00181">
    <property type="entry name" value="EGF"/>
    <property type="match status" value="9"/>
</dbReference>
<evidence type="ECO:0000313" key="5">
    <source>
        <dbReference type="EMBL" id="KCV68761.1"/>
    </source>
</evidence>
<dbReference type="Proteomes" id="UP000030693">
    <property type="component" value="Unassembled WGS sequence"/>
</dbReference>
<dbReference type="EMBL" id="KB932208">
    <property type="protein sequence ID" value="KCV68761.1"/>
    <property type="molecule type" value="Genomic_DNA"/>
</dbReference>
<evidence type="ECO:0000256" key="2">
    <source>
        <dbReference type="SAM" id="Phobius"/>
    </source>
</evidence>
<dbReference type="eggNOG" id="KOG3525">
    <property type="taxonomic scope" value="Eukaryota"/>
</dbReference>
<evidence type="ECO:0000256" key="3">
    <source>
        <dbReference type="SAM" id="SignalP"/>
    </source>
</evidence>
<feature type="domain" description="EGF-like" evidence="4">
    <location>
        <begin position="806"/>
        <end position="842"/>
    </location>
</feature>
<feature type="domain" description="EGF-like" evidence="4">
    <location>
        <begin position="869"/>
        <end position="914"/>
    </location>
</feature>
<accession>A0A058Z3P4</accession>
<dbReference type="PANTHER" id="PTHR15332:SF175">
    <property type="entry name" value="PROPROTEIN CONVERTASE SUBTILISIN_KEXIN TYPE 5-LIKE"/>
    <property type="match status" value="1"/>
</dbReference>
<feature type="domain" description="EGF-like" evidence="4">
    <location>
        <begin position="685"/>
        <end position="718"/>
    </location>
</feature>
<feature type="compositionally biased region" description="Basic and acidic residues" evidence="1">
    <location>
        <begin position="1047"/>
        <end position="1057"/>
    </location>
</feature>
<reference evidence="5" key="1">
    <citation type="submission" date="2013-04" db="EMBL/GenBank/DDBJ databases">
        <title>The Genome Sequence of Fonticula alba ATCC 38817.</title>
        <authorList>
            <consortium name="The Broad Institute Genomics Platform"/>
            <person name="Russ C."/>
            <person name="Cuomo C."/>
            <person name="Burger G."/>
            <person name="Gray M.W."/>
            <person name="Holland P.W.H."/>
            <person name="King N."/>
            <person name="Lang F.B.F."/>
            <person name="Roger A.J."/>
            <person name="Ruiz-Trillo I."/>
            <person name="Brown M."/>
            <person name="Walker B."/>
            <person name="Young S."/>
            <person name="Zeng Q."/>
            <person name="Gargeya S."/>
            <person name="Fitzgerald M."/>
            <person name="Haas B."/>
            <person name="Abouelleil A."/>
            <person name="Allen A.W."/>
            <person name="Alvarado L."/>
            <person name="Arachchi H.M."/>
            <person name="Berlin A.M."/>
            <person name="Chapman S.B."/>
            <person name="Gainer-Dewar J."/>
            <person name="Goldberg J."/>
            <person name="Griggs A."/>
            <person name="Gujja S."/>
            <person name="Hansen M."/>
            <person name="Howarth C."/>
            <person name="Imamovic A."/>
            <person name="Ireland A."/>
            <person name="Larimer J."/>
            <person name="McCowan C."/>
            <person name="Murphy C."/>
            <person name="Pearson M."/>
            <person name="Poon T.W."/>
            <person name="Priest M."/>
            <person name="Roberts A."/>
            <person name="Saif S."/>
            <person name="Shea T."/>
            <person name="Sisk P."/>
            <person name="Sykes S."/>
            <person name="Wortman J."/>
            <person name="Nusbaum C."/>
            <person name="Birren B."/>
        </authorList>
    </citation>
    <scope>NUCLEOTIDE SEQUENCE [LARGE SCALE GENOMIC DNA]</scope>
    <source>
        <strain evidence="5">ATCC 38817</strain>
    </source>
</reference>
<dbReference type="OrthoDB" id="6219513at2759"/>
<evidence type="ECO:0000256" key="1">
    <source>
        <dbReference type="SAM" id="MobiDB-lite"/>
    </source>
</evidence>
<name>A0A058Z3P4_FONAL</name>
<feature type="domain" description="EGF-like" evidence="4">
    <location>
        <begin position="142"/>
        <end position="191"/>
    </location>
</feature>
<evidence type="ECO:0000259" key="4">
    <source>
        <dbReference type="SMART" id="SM00181"/>
    </source>
</evidence>
<evidence type="ECO:0000313" key="6">
    <source>
        <dbReference type="Proteomes" id="UP000030693"/>
    </source>
</evidence>
<feature type="domain" description="EGF-like" evidence="4">
    <location>
        <begin position="627"/>
        <end position="658"/>
    </location>
</feature>
<dbReference type="RefSeq" id="XP_009497193.1">
    <property type="nucleotide sequence ID" value="XM_009498918.1"/>
</dbReference>
<dbReference type="SUPFAM" id="SSF57184">
    <property type="entry name" value="Growth factor receptor domain"/>
    <property type="match status" value="5"/>
</dbReference>
<keyword evidence="6" id="KW-1185">Reference proteome</keyword>
<feature type="compositionally biased region" description="Low complexity" evidence="1">
    <location>
        <begin position="997"/>
        <end position="1021"/>
    </location>
</feature>
<dbReference type="InterPro" id="IPR009030">
    <property type="entry name" value="Growth_fac_rcpt_cys_sf"/>
</dbReference>
<organism evidence="5">
    <name type="scientific">Fonticula alba</name>
    <name type="common">Slime mold</name>
    <dbReference type="NCBI Taxonomy" id="691883"/>
    <lineage>
        <taxon>Eukaryota</taxon>
        <taxon>Rotosphaerida</taxon>
        <taxon>Fonticulaceae</taxon>
        <taxon>Fonticula</taxon>
    </lineage>
</organism>
<dbReference type="PANTHER" id="PTHR15332">
    <property type="entry name" value="PROPROTEIN CONVERTASE SUBTILISIN_KEXIN TYPE 5-LIKE"/>
    <property type="match status" value="1"/>
</dbReference>
<protein>
    <recommendedName>
        <fullName evidence="4">EGF-like domain-containing protein</fullName>
    </recommendedName>
</protein>
<feature type="region of interest" description="Disordered" evidence="1">
    <location>
        <begin position="988"/>
        <end position="1057"/>
    </location>
</feature>
<dbReference type="Gene3D" id="2.10.220.10">
    <property type="entry name" value="Hormone Receptor, Insulin-like Growth Factor Receptor 1, Chain A, domain 2"/>
    <property type="match status" value="8"/>
</dbReference>
<dbReference type="GeneID" id="20529770"/>
<keyword evidence="2" id="KW-0472">Membrane</keyword>
<proteinExistence type="predicted"/>
<dbReference type="OMA" id="PVPIKCG"/>
<dbReference type="CDD" id="cd00064">
    <property type="entry name" value="FU"/>
    <property type="match status" value="3"/>
</dbReference>
<feature type="domain" description="EGF-like" evidence="4">
    <location>
        <begin position="239"/>
        <end position="279"/>
    </location>
</feature>
<feature type="domain" description="EGF-like" evidence="4">
    <location>
        <begin position="280"/>
        <end position="311"/>
    </location>
</feature>
<dbReference type="InterPro" id="IPR000742">
    <property type="entry name" value="EGF"/>
</dbReference>
<feature type="signal peptide" evidence="3">
    <location>
        <begin position="1"/>
        <end position="33"/>
    </location>
</feature>
<gene>
    <name evidence="5" type="ORF">H696_05045</name>
</gene>